<gene>
    <name evidence="1" type="ORF">LTS18_013116</name>
</gene>
<sequence length="57" mass="6303">MDAPIGAKRLSMDVVNEDAVPTHHDSGEAADAPLKKKKQKRNKPTLSCEECVERKTK</sequence>
<evidence type="ECO:0000313" key="1">
    <source>
        <dbReference type="EMBL" id="KAK3076408.1"/>
    </source>
</evidence>
<protein>
    <submittedName>
        <fullName evidence="1">Uncharacterized protein</fullName>
    </submittedName>
</protein>
<dbReference type="EMBL" id="JAWDJW010004007">
    <property type="protein sequence ID" value="KAK3076408.1"/>
    <property type="molecule type" value="Genomic_DNA"/>
</dbReference>
<organism evidence="1 2">
    <name type="scientific">Coniosporium uncinatum</name>
    <dbReference type="NCBI Taxonomy" id="93489"/>
    <lineage>
        <taxon>Eukaryota</taxon>
        <taxon>Fungi</taxon>
        <taxon>Dikarya</taxon>
        <taxon>Ascomycota</taxon>
        <taxon>Pezizomycotina</taxon>
        <taxon>Dothideomycetes</taxon>
        <taxon>Dothideomycetes incertae sedis</taxon>
        <taxon>Coniosporium</taxon>
    </lineage>
</organism>
<comment type="caution">
    <text evidence="1">The sequence shown here is derived from an EMBL/GenBank/DDBJ whole genome shotgun (WGS) entry which is preliminary data.</text>
</comment>
<accession>A0ACC3DIC6</accession>
<proteinExistence type="predicted"/>
<reference evidence="1" key="1">
    <citation type="submission" date="2024-09" db="EMBL/GenBank/DDBJ databases">
        <title>Black Yeasts Isolated from many extreme environments.</title>
        <authorList>
            <person name="Coleine C."/>
            <person name="Stajich J.E."/>
            <person name="Selbmann L."/>
        </authorList>
    </citation>
    <scope>NUCLEOTIDE SEQUENCE</scope>
    <source>
        <strain evidence="1">CCFEE 5737</strain>
    </source>
</reference>
<keyword evidence="2" id="KW-1185">Reference proteome</keyword>
<evidence type="ECO:0000313" key="2">
    <source>
        <dbReference type="Proteomes" id="UP001186974"/>
    </source>
</evidence>
<feature type="non-terminal residue" evidence="1">
    <location>
        <position position="57"/>
    </location>
</feature>
<dbReference type="Proteomes" id="UP001186974">
    <property type="component" value="Unassembled WGS sequence"/>
</dbReference>
<name>A0ACC3DIC6_9PEZI</name>